<dbReference type="Proteomes" id="UP001516400">
    <property type="component" value="Unassembled WGS sequence"/>
</dbReference>
<keyword evidence="1" id="KW-1133">Transmembrane helix</keyword>
<evidence type="ECO:0000256" key="1">
    <source>
        <dbReference type="SAM" id="Phobius"/>
    </source>
</evidence>
<protein>
    <submittedName>
        <fullName evidence="2">Uncharacterized protein</fullName>
    </submittedName>
</protein>
<dbReference type="EMBL" id="JABFTP020000062">
    <property type="protein sequence ID" value="KAL3273091.1"/>
    <property type="molecule type" value="Genomic_DNA"/>
</dbReference>
<proteinExistence type="predicted"/>
<evidence type="ECO:0000313" key="3">
    <source>
        <dbReference type="Proteomes" id="UP001516400"/>
    </source>
</evidence>
<keyword evidence="3" id="KW-1185">Reference proteome</keyword>
<organism evidence="2 3">
    <name type="scientific">Cryptolaemus montrouzieri</name>
    <dbReference type="NCBI Taxonomy" id="559131"/>
    <lineage>
        <taxon>Eukaryota</taxon>
        <taxon>Metazoa</taxon>
        <taxon>Ecdysozoa</taxon>
        <taxon>Arthropoda</taxon>
        <taxon>Hexapoda</taxon>
        <taxon>Insecta</taxon>
        <taxon>Pterygota</taxon>
        <taxon>Neoptera</taxon>
        <taxon>Endopterygota</taxon>
        <taxon>Coleoptera</taxon>
        <taxon>Polyphaga</taxon>
        <taxon>Cucujiformia</taxon>
        <taxon>Coccinelloidea</taxon>
        <taxon>Coccinellidae</taxon>
        <taxon>Scymninae</taxon>
        <taxon>Scymnini</taxon>
        <taxon>Cryptolaemus</taxon>
    </lineage>
</organism>
<keyword evidence="1" id="KW-0812">Transmembrane</keyword>
<evidence type="ECO:0000313" key="2">
    <source>
        <dbReference type="EMBL" id="KAL3273091.1"/>
    </source>
</evidence>
<reference evidence="2 3" key="1">
    <citation type="journal article" date="2021" name="BMC Biol.">
        <title>Horizontally acquired antibacterial genes associated with adaptive radiation of ladybird beetles.</title>
        <authorList>
            <person name="Li H.S."/>
            <person name="Tang X.F."/>
            <person name="Huang Y.H."/>
            <person name="Xu Z.Y."/>
            <person name="Chen M.L."/>
            <person name="Du X.Y."/>
            <person name="Qiu B.Y."/>
            <person name="Chen P.T."/>
            <person name="Zhang W."/>
            <person name="Slipinski A."/>
            <person name="Escalona H.E."/>
            <person name="Waterhouse R.M."/>
            <person name="Zwick A."/>
            <person name="Pang H."/>
        </authorList>
    </citation>
    <scope>NUCLEOTIDE SEQUENCE [LARGE SCALE GENOMIC DNA]</scope>
    <source>
        <strain evidence="2">SYSU2018</strain>
    </source>
</reference>
<comment type="caution">
    <text evidence="2">The sequence shown here is derived from an EMBL/GenBank/DDBJ whole genome shotgun (WGS) entry which is preliminary data.</text>
</comment>
<keyword evidence="1" id="KW-0472">Membrane</keyword>
<sequence>MKIDFDQLEFSIIIEFIDYHTCHQLTLFCLFLIFPEFIYRGMLGQSQIEEGTSENYFQYDLIANFAQESSSAAQDERSNGVQCNSISLEESQEDHTDVSRSESRNSSIFVILVPQSLRFENSFTECSQSNNNSYVSNIIGPPPPYDLVCGGSNHIHRSTDSPSSLPPYLGNSFSFTSTYPELPPPYTTFDIDEPFSLRHSPTNHRANQDNRYDYEYNTQPDSQKHECNKYCQFLAVVFLVMTFLFVYGSNFNR</sequence>
<accession>A0ABD2N312</accession>
<dbReference type="AlphaFoldDB" id="A0ABD2N312"/>
<gene>
    <name evidence="2" type="ORF">HHI36_014546</name>
</gene>
<feature type="transmembrane region" description="Helical" evidence="1">
    <location>
        <begin position="233"/>
        <end position="251"/>
    </location>
</feature>
<name>A0ABD2N312_9CUCU</name>